<dbReference type="Pfam" id="PF04052">
    <property type="entry name" value="TolB_N"/>
    <property type="match status" value="1"/>
</dbReference>
<evidence type="ECO:0000313" key="8">
    <source>
        <dbReference type="EMBL" id="KPW83022.1"/>
    </source>
</evidence>
<evidence type="ECO:0000256" key="1">
    <source>
        <dbReference type="ARBA" id="ARBA00004418"/>
    </source>
</evidence>
<keyword evidence="4 5" id="KW-0574">Periplasm</keyword>
<dbReference type="InterPro" id="IPR011659">
    <property type="entry name" value="WD40"/>
</dbReference>
<dbReference type="GO" id="GO:0017038">
    <property type="term" value="P:protein import"/>
    <property type="evidence" value="ECO:0007669"/>
    <property type="project" value="InterPro"/>
</dbReference>
<dbReference type="Pfam" id="PF07676">
    <property type="entry name" value="PD40"/>
    <property type="match status" value="4"/>
</dbReference>
<comment type="similarity">
    <text evidence="2 5">Belongs to the TolB family.</text>
</comment>
<proteinExistence type="inferred from homology"/>
<keyword evidence="6" id="KW-0812">Transmembrane</keyword>
<dbReference type="NCBIfam" id="TIGR02800">
    <property type="entry name" value="propeller_TolB"/>
    <property type="match status" value="1"/>
</dbReference>
<comment type="subunit">
    <text evidence="5">The Tol-Pal system is composed of five core proteins: the inner membrane proteins TolA, TolQ and TolR, the periplasmic protein TolB and the outer membrane protein Pal. They form a network linking the inner and outer membranes and the peptidoglycan layer.</text>
</comment>
<accession>A0A0N8R152</accession>
<dbReference type="Proteomes" id="UP000050411">
    <property type="component" value="Unassembled WGS sequence"/>
</dbReference>
<evidence type="ECO:0000256" key="3">
    <source>
        <dbReference type="ARBA" id="ARBA00022729"/>
    </source>
</evidence>
<dbReference type="PANTHER" id="PTHR36842:SF1">
    <property type="entry name" value="PROTEIN TOLB"/>
    <property type="match status" value="1"/>
</dbReference>
<dbReference type="PATRIC" id="fig|200452.3.peg.112"/>
<dbReference type="AlphaFoldDB" id="A0A0N8R152"/>
<dbReference type="Gene3D" id="3.40.50.10070">
    <property type="entry name" value="TolB, N-terminal domain"/>
    <property type="match status" value="1"/>
</dbReference>
<keyword evidence="5" id="KW-0131">Cell cycle</keyword>
<dbReference type="Gene3D" id="2.120.10.30">
    <property type="entry name" value="TolB, C-terminal domain"/>
    <property type="match status" value="1"/>
</dbReference>
<keyword evidence="5" id="KW-0132">Cell division</keyword>
<dbReference type="GO" id="GO:0051301">
    <property type="term" value="P:cell division"/>
    <property type="evidence" value="ECO:0007669"/>
    <property type="project" value="UniProtKB-UniRule"/>
</dbReference>
<dbReference type="InterPro" id="IPR014167">
    <property type="entry name" value="Tol-Pal_TolB"/>
</dbReference>
<dbReference type="HAMAP" id="MF_00671">
    <property type="entry name" value="TolB"/>
    <property type="match status" value="1"/>
</dbReference>
<comment type="function">
    <text evidence="5">Part of the Tol-Pal system, which plays a role in outer membrane invagination during cell division and is important for maintaining outer membrane integrity.</text>
</comment>
<dbReference type="SUPFAM" id="SSF52964">
    <property type="entry name" value="TolB, N-terminal domain"/>
    <property type="match status" value="1"/>
</dbReference>
<dbReference type="InterPro" id="IPR007195">
    <property type="entry name" value="TolB_N"/>
</dbReference>
<evidence type="ECO:0000256" key="2">
    <source>
        <dbReference type="ARBA" id="ARBA00009820"/>
    </source>
</evidence>
<organism evidence="8 9">
    <name type="scientific">Pseudomonas congelans</name>
    <dbReference type="NCBI Taxonomy" id="200452"/>
    <lineage>
        <taxon>Bacteria</taxon>
        <taxon>Pseudomonadati</taxon>
        <taxon>Pseudomonadota</taxon>
        <taxon>Gammaproteobacteria</taxon>
        <taxon>Pseudomonadales</taxon>
        <taxon>Pseudomonadaceae</taxon>
        <taxon>Pseudomonas</taxon>
    </lineage>
</organism>
<name>A0A0N8R152_9PSED</name>
<keyword evidence="6" id="KW-1133">Transmembrane helix</keyword>
<evidence type="ECO:0000256" key="4">
    <source>
        <dbReference type="ARBA" id="ARBA00022764"/>
    </source>
</evidence>
<evidence type="ECO:0000256" key="5">
    <source>
        <dbReference type="HAMAP-Rule" id="MF_00671"/>
    </source>
</evidence>
<dbReference type="SUPFAM" id="SSF69304">
    <property type="entry name" value="Tricorn protease N-terminal domain"/>
    <property type="match status" value="1"/>
</dbReference>
<feature type="domain" description="TolB N-terminal" evidence="7">
    <location>
        <begin position="37"/>
        <end position="139"/>
    </location>
</feature>
<reference evidence="8 9" key="1">
    <citation type="submission" date="2015-09" db="EMBL/GenBank/DDBJ databases">
        <title>Genome announcement of multiple Pseudomonas syringae strains.</title>
        <authorList>
            <person name="Thakur S."/>
            <person name="Wang P.W."/>
            <person name="Gong Y."/>
            <person name="Weir B.S."/>
            <person name="Guttman D.S."/>
        </authorList>
    </citation>
    <scope>NUCLEOTIDE SEQUENCE [LARGE SCALE GENOMIC DNA]</scope>
    <source>
        <strain evidence="8 9">ICMP19117</strain>
    </source>
</reference>
<keyword evidence="6" id="KW-0472">Membrane</keyword>
<gene>
    <name evidence="5" type="primary">tolB</name>
    <name evidence="8" type="ORF">ALO92_04287</name>
</gene>
<keyword evidence="3 5" id="KW-0732">Signal</keyword>
<dbReference type="InterPro" id="IPR011042">
    <property type="entry name" value="6-blade_b-propeller_TolB-like"/>
</dbReference>
<comment type="subcellular location">
    <subcellularLocation>
        <location evidence="1 5">Periplasm</location>
    </subcellularLocation>
</comment>
<evidence type="ECO:0000313" key="9">
    <source>
        <dbReference type="Proteomes" id="UP000050411"/>
    </source>
</evidence>
<dbReference type="GO" id="GO:0042597">
    <property type="term" value="C:periplasmic space"/>
    <property type="evidence" value="ECO:0007669"/>
    <property type="project" value="UniProtKB-SubCell"/>
</dbReference>
<dbReference type="EMBL" id="LJQB01000076">
    <property type="protein sequence ID" value="KPW83022.1"/>
    <property type="molecule type" value="Genomic_DNA"/>
</dbReference>
<evidence type="ECO:0000256" key="6">
    <source>
        <dbReference type="SAM" id="Phobius"/>
    </source>
</evidence>
<dbReference type="PANTHER" id="PTHR36842">
    <property type="entry name" value="PROTEIN TOLB HOMOLOG"/>
    <property type="match status" value="1"/>
</dbReference>
<comment type="caution">
    <text evidence="8">The sequence shown here is derived from an EMBL/GenBank/DDBJ whole genome shotgun (WGS) entry which is preliminary data.</text>
</comment>
<sequence>MQDDIHTWRSSLVINLFRGLLVVLCFASAMVSAEEKNILVTSGSDRAAPIAVVPFGWQGGNVLPEDMAEIISNDLRNSGYYAPIPKQNMISLPTQASEVIFRDWKALGAQYVMVGNITPAGGRLQIQYALFNVATEQQVLTGNVSGTNDQLRDMAHYIADQSFEKLTGIKGAFSTRMLYVTAERFSENNTRYTLQRSDYDGARAVTLLQSREPILSPRFAPDGKRIAYVSFEQKRPRIFVQHIDTGRREQITNFEGLNGAPAWSPDGSKLAFVLSKDGNPEIYVINLASRQLSRVTNDSSIDTEPFFGKDGSTLYFTSDRGGKPQIYKTNINGGGAERVTFVGNYNANPKLSADEKTLVMIHRQDGFTNFKVAVQDLARGSVKILTDSNLDESPTVAPNGTMVIYATRQQGRGVLMLVSINGRVRLPLPTAQGEVREPSWSPYLN</sequence>
<protein>
    <recommendedName>
        <fullName evidence="5">Tol-Pal system protein TolB</fullName>
    </recommendedName>
</protein>
<feature type="transmembrane region" description="Helical" evidence="6">
    <location>
        <begin position="12"/>
        <end position="31"/>
    </location>
</feature>
<evidence type="ECO:0000259" key="7">
    <source>
        <dbReference type="Pfam" id="PF04052"/>
    </source>
</evidence>